<evidence type="ECO:0000256" key="1">
    <source>
        <dbReference type="SAM" id="SignalP"/>
    </source>
</evidence>
<reference evidence="2 3" key="1">
    <citation type="submission" date="2015-12" db="EMBL/GenBank/DDBJ databases">
        <title>The genome of Folsomia candida.</title>
        <authorList>
            <person name="Faddeeva A."/>
            <person name="Derks M.F."/>
            <person name="Anvar Y."/>
            <person name="Smit S."/>
            <person name="Van Straalen N."/>
            <person name="Roelofs D."/>
        </authorList>
    </citation>
    <scope>NUCLEOTIDE SEQUENCE [LARGE SCALE GENOMIC DNA]</scope>
    <source>
        <strain evidence="2 3">VU population</strain>
        <tissue evidence="2">Whole body</tissue>
    </source>
</reference>
<evidence type="ECO:0000313" key="2">
    <source>
        <dbReference type="EMBL" id="OXA61689.1"/>
    </source>
</evidence>
<feature type="signal peptide" evidence="1">
    <location>
        <begin position="1"/>
        <end position="20"/>
    </location>
</feature>
<evidence type="ECO:0000313" key="3">
    <source>
        <dbReference type="Proteomes" id="UP000198287"/>
    </source>
</evidence>
<sequence length="143" mass="15514">MMNKSLLIFVLAFCIAPTFAGIVVHTRCGGVGSCRTVRCDNCEGPLCYVTPGMPKSCSVDMIPSSAASYLRLRLTAVYLGYAIDIINTILEGSSVQPGFLYTIAYAITPNDLMSGNTIRLEAELSNYENDLVECCVAIQVHIY</sequence>
<dbReference type="Proteomes" id="UP000198287">
    <property type="component" value="Unassembled WGS sequence"/>
</dbReference>
<dbReference type="OrthoDB" id="8290798at2759"/>
<organism evidence="2 3">
    <name type="scientific">Folsomia candida</name>
    <name type="common">Springtail</name>
    <dbReference type="NCBI Taxonomy" id="158441"/>
    <lineage>
        <taxon>Eukaryota</taxon>
        <taxon>Metazoa</taxon>
        <taxon>Ecdysozoa</taxon>
        <taxon>Arthropoda</taxon>
        <taxon>Hexapoda</taxon>
        <taxon>Collembola</taxon>
        <taxon>Entomobryomorpha</taxon>
        <taxon>Isotomoidea</taxon>
        <taxon>Isotomidae</taxon>
        <taxon>Proisotominae</taxon>
        <taxon>Folsomia</taxon>
    </lineage>
</organism>
<gene>
    <name evidence="2" type="ORF">Fcan01_00602</name>
</gene>
<dbReference type="AlphaFoldDB" id="A0A226EVY8"/>
<dbReference type="EMBL" id="LNIX01000001">
    <property type="protein sequence ID" value="OXA61689.1"/>
    <property type="molecule type" value="Genomic_DNA"/>
</dbReference>
<accession>A0A226EVY8</accession>
<keyword evidence="3" id="KW-1185">Reference proteome</keyword>
<feature type="chain" id="PRO_5012759382" evidence="1">
    <location>
        <begin position="21"/>
        <end position="143"/>
    </location>
</feature>
<protein>
    <submittedName>
        <fullName evidence="2">Uncharacterized protein</fullName>
    </submittedName>
</protein>
<proteinExistence type="predicted"/>
<dbReference type="Gene3D" id="2.60.40.770">
    <property type="match status" value="1"/>
</dbReference>
<keyword evidence="1" id="KW-0732">Signal</keyword>
<name>A0A226EVY8_FOLCA</name>
<comment type="caution">
    <text evidence="2">The sequence shown here is derived from an EMBL/GenBank/DDBJ whole genome shotgun (WGS) entry which is preliminary data.</text>
</comment>